<protein>
    <submittedName>
        <fullName evidence="1">Uncharacterized protein</fullName>
    </submittedName>
</protein>
<dbReference type="AlphaFoldDB" id="A6BCZ0"/>
<organism evidence="1 2">
    <name type="scientific">Dorea longicatena DSM 13814</name>
    <dbReference type="NCBI Taxonomy" id="411462"/>
    <lineage>
        <taxon>Bacteria</taxon>
        <taxon>Bacillati</taxon>
        <taxon>Bacillota</taxon>
        <taxon>Clostridia</taxon>
        <taxon>Lachnospirales</taxon>
        <taxon>Lachnospiraceae</taxon>
        <taxon>Dorea</taxon>
    </lineage>
</organism>
<evidence type="ECO:0000313" key="1">
    <source>
        <dbReference type="EMBL" id="EDM64307.1"/>
    </source>
</evidence>
<comment type="caution">
    <text evidence="1">The sequence shown here is derived from an EMBL/GenBank/DDBJ whole genome shotgun (WGS) entry which is preliminary data.</text>
</comment>
<accession>A6BCZ0</accession>
<dbReference type="EMBL" id="AAXB02000001">
    <property type="protein sequence ID" value="EDM64307.1"/>
    <property type="molecule type" value="Genomic_DNA"/>
</dbReference>
<proteinExistence type="predicted"/>
<reference evidence="1 2" key="1">
    <citation type="submission" date="2007-03" db="EMBL/GenBank/DDBJ databases">
        <authorList>
            <person name="Fulton L."/>
            <person name="Clifton S."/>
            <person name="Fulton B."/>
            <person name="Xu J."/>
            <person name="Minx P."/>
            <person name="Pepin K.H."/>
            <person name="Johnson M."/>
            <person name="Thiruvilangam P."/>
            <person name="Bhonagiri V."/>
            <person name="Nash W.E."/>
            <person name="Mardis E.R."/>
            <person name="Wilson R.K."/>
        </authorList>
    </citation>
    <scope>NUCLEOTIDE SEQUENCE [LARGE SCALE GENOMIC DNA]</scope>
    <source>
        <strain evidence="1 2">DSM 13814</strain>
    </source>
</reference>
<reference evidence="1 2" key="2">
    <citation type="submission" date="2007-04" db="EMBL/GenBank/DDBJ databases">
        <title>Draft genome sequence of Dorea longicatena (DSM 13814).</title>
        <authorList>
            <person name="Sudarsanam P."/>
            <person name="Ley R."/>
            <person name="Guruge J."/>
            <person name="Turnbaugh P.J."/>
            <person name="Mahowald M."/>
            <person name="Liep D."/>
            <person name="Gordon J."/>
        </authorList>
    </citation>
    <scope>NUCLEOTIDE SEQUENCE [LARGE SCALE GENOMIC DNA]</scope>
    <source>
        <strain evidence="1 2">DSM 13814</strain>
    </source>
</reference>
<evidence type="ECO:0000313" key="2">
    <source>
        <dbReference type="Proteomes" id="UP000004016"/>
    </source>
</evidence>
<dbReference type="HOGENOM" id="CLU_3389159_0_0_9"/>
<dbReference type="Proteomes" id="UP000004016">
    <property type="component" value="Unassembled WGS sequence"/>
</dbReference>
<name>A6BCZ0_9FIRM</name>
<gene>
    <name evidence="1" type="ORF">DORLON_00153</name>
</gene>
<sequence>MITFVYGGSVSKSIFLPFEWLRKGKKKWKKEK</sequence>